<evidence type="ECO:0000313" key="4">
    <source>
        <dbReference type="Proteomes" id="UP000092445"/>
    </source>
</evidence>
<reference evidence="3" key="2">
    <citation type="submission" date="2020-05" db="UniProtKB">
        <authorList>
            <consortium name="EnsemblMetazoa"/>
        </authorList>
    </citation>
    <scope>IDENTIFICATION</scope>
    <source>
        <strain evidence="3">IAEA</strain>
    </source>
</reference>
<evidence type="ECO:0008006" key="5">
    <source>
        <dbReference type="Google" id="ProtNLM"/>
    </source>
</evidence>
<evidence type="ECO:0000256" key="1">
    <source>
        <dbReference type="SAM" id="MobiDB-lite"/>
    </source>
</evidence>
<keyword evidence="2" id="KW-0732">Signal</keyword>
<feature type="compositionally biased region" description="Low complexity" evidence="1">
    <location>
        <begin position="54"/>
        <end position="64"/>
    </location>
</feature>
<dbReference type="AlphaFoldDB" id="A0A1B0A023"/>
<dbReference type="EnsemblMetazoa" id="GPAI030315-RA">
    <property type="protein sequence ID" value="GPAI030315-PA"/>
    <property type="gene ID" value="GPAI030315"/>
</dbReference>
<protein>
    <recommendedName>
        <fullName evidence="5">Secreted protein</fullName>
    </recommendedName>
</protein>
<feature type="region of interest" description="Disordered" evidence="1">
    <location>
        <begin position="22"/>
        <end position="89"/>
    </location>
</feature>
<feature type="chain" id="PRO_5008403356" description="Secreted protein" evidence="2">
    <location>
        <begin position="20"/>
        <end position="89"/>
    </location>
</feature>
<dbReference type="Proteomes" id="UP000092445">
    <property type="component" value="Unassembled WGS sequence"/>
</dbReference>
<proteinExistence type="predicted"/>
<feature type="signal peptide" evidence="2">
    <location>
        <begin position="1"/>
        <end position="19"/>
    </location>
</feature>
<organism evidence="3 4">
    <name type="scientific">Glossina pallidipes</name>
    <name type="common">Tsetse fly</name>
    <dbReference type="NCBI Taxonomy" id="7398"/>
    <lineage>
        <taxon>Eukaryota</taxon>
        <taxon>Metazoa</taxon>
        <taxon>Ecdysozoa</taxon>
        <taxon>Arthropoda</taxon>
        <taxon>Hexapoda</taxon>
        <taxon>Insecta</taxon>
        <taxon>Pterygota</taxon>
        <taxon>Neoptera</taxon>
        <taxon>Endopterygota</taxon>
        <taxon>Diptera</taxon>
        <taxon>Brachycera</taxon>
        <taxon>Muscomorpha</taxon>
        <taxon>Hippoboscoidea</taxon>
        <taxon>Glossinidae</taxon>
        <taxon>Glossina</taxon>
    </lineage>
</organism>
<reference evidence="4" key="1">
    <citation type="submission" date="2014-03" db="EMBL/GenBank/DDBJ databases">
        <authorList>
            <person name="Aksoy S."/>
            <person name="Warren W."/>
            <person name="Wilson R.K."/>
        </authorList>
    </citation>
    <scope>NUCLEOTIDE SEQUENCE [LARGE SCALE GENOMIC DNA]</scope>
    <source>
        <strain evidence="4">IAEA</strain>
    </source>
</reference>
<accession>A0A1B0A023</accession>
<evidence type="ECO:0000313" key="3">
    <source>
        <dbReference type="EnsemblMetazoa" id="GPAI030315-PA"/>
    </source>
</evidence>
<dbReference type="VEuPathDB" id="VectorBase:GPAI030315"/>
<sequence length="89" mass="9907">MKFQAIFFFLFAIFVVIQARPHGCDQPNETPSDDPSHSCPMGEEEPFEGNIPNDEPSTESSSSSESDETSSGASIYDESYMTSYDEYCN</sequence>
<keyword evidence="4" id="KW-1185">Reference proteome</keyword>
<evidence type="ECO:0000256" key="2">
    <source>
        <dbReference type="SAM" id="SignalP"/>
    </source>
</evidence>
<name>A0A1B0A023_GLOPL</name>